<proteinExistence type="predicted"/>
<sequence>MGLSRRFLNLIVDNRIPGAKSLRCIDLTRQQFFNTTTPASPPNGSGSESEGPQDATAWAPAADARNQKNKQAEAVPLKIGMIRLPSPSFSFRASAMSFERCIDCFPLAPCKVLCADQSGRTFLFDADTREVASMPDLHEPKFLPFSIFVPSADGDDHDDGTGSVYVMERFPEQELGGSRKPSYQFEAFVYRKSTLTSFTKSWHCQLLPPPPFVCDPKYWHSSRRPKISSYAVVKGVNGVSHVCISTDGAGTYCLDTMTHTWTQVGEWTLPFQGKVEYVPELKLLFGISAKDQHLAAADLSTMDSATASGHLEGT</sequence>
<accession>A0A0A8YMD6</accession>
<evidence type="ECO:0000313" key="2">
    <source>
        <dbReference type="EMBL" id="JAD26748.1"/>
    </source>
</evidence>
<dbReference type="PANTHER" id="PTHR33085:SF145">
    <property type="entry name" value="OS05G0302200 PROTEIN"/>
    <property type="match status" value="1"/>
</dbReference>
<evidence type="ECO:0008006" key="3">
    <source>
        <dbReference type="Google" id="ProtNLM"/>
    </source>
</evidence>
<dbReference type="EMBL" id="GBRH01271147">
    <property type="protein sequence ID" value="JAD26748.1"/>
    <property type="molecule type" value="Transcribed_RNA"/>
</dbReference>
<protein>
    <recommendedName>
        <fullName evidence="3">DUF1618 domain-containing protein</fullName>
    </recommendedName>
</protein>
<organism evidence="2">
    <name type="scientific">Arundo donax</name>
    <name type="common">Giant reed</name>
    <name type="synonym">Donax arundinaceus</name>
    <dbReference type="NCBI Taxonomy" id="35708"/>
    <lineage>
        <taxon>Eukaryota</taxon>
        <taxon>Viridiplantae</taxon>
        <taxon>Streptophyta</taxon>
        <taxon>Embryophyta</taxon>
        <taxon>Tracheophyta</taxon>
        <taxon>Spermatophyta</taxon>
        <taxon>Magnoliopsida</taxon>
        <taxon>Liliopsida</taxon>
        <taxon>Poales</taxon>
        <taxon>Poaceae</taxon>
        <taxon>PACMAD clade</taxon>
        <taxon>Arundinoideae</taxon>
        <taxon>Arundineae</taxon>
        <taxon>Arundo</taxon>
    </lineage>
</organism>
<reference evidence="2" key="2">
    <citation type="journal article" date="2015" name="Data Brief">
        <title>Shoot transcriptome of the giant reed, Arundo donax.</title>
        <authorList>
            <person name="Barrero R.A."/>
            <person name="Guerrero F.D."/>
            <person name="Moolhuijzen P."/>
            <person name="Goolsby J.A."/>
            <person name="Tidwell J."/>
            <person name="Bellgard S.E."/>
            <person name="Bellgard M.I."/>
        </authorList>
    </citation>
    <scope>NUCLEOTIDE SEQUENCE</scope>
    <source>
        <tissue evidence="2">Shoot tissue taken approximately 20 cm above the soil surface</tissue>
    </source>
</reference>
<evidence type="ECO:0000256" key="1">
    <source>
        <dbReference type="SAM" id="MobiDB-lite"/>
    </source>
</evidence>
<dbReference type="PANTHER" id="PTHR33085">
    <property type="entry name" value="OS12G0113100 PROTEIN-RELATED"/>
    <property type="match status" value="1"/>
</dbReference>
<feature type="compositionally biased region" description="Low complexity" evidence="1">
    <location>
        <begin position="42"/>
        <end position="64"/>
    </location>
</feature>
<dbReference type="InterPro" id="IPR012871">
    <property type="entry name" value="DUF1668_ORYSA"/>
</dbReference>
<name>A0A0A8YMD6_ARUDO</name>
<feature type="region of interest" description="Disordered" evidence="1">
    <location>
        <begin position="35"/>
        <end position="70"/>
    </location>
</feature>
<dbReference type="Pfam" id="PF07893">
    <property type="entry name" value="DUF1668"/>
    <property type="match status" value="1"/>
</dbReference>
<reference evidence="2" key="1">
    <citation type="submission" date="2014-09" db="EMBL/GenBank/DDBJ databases">
        <authorList>
            <person name="Magalhaes I.L.F."/>
            <person name="Oliveira U."/>
            <person name="Santos F.R."/>
            <person name="Vidigal T.H.D.A."/>
            <person name="Brescovit A.D."/>
            <person name="Santos A.J."/>
        </authorList>
    </citation>
    <scope>NUCLEOTIDE SEQUENCE</scope>
    <source>
        <tissue evidence="2">Shoot tissue taken approximately 20 cm above the soil surface</tissue>
    </source>
</reference>
<dbReference type="AlphaFoldDB" id="A0A0A8YMD6"/>